<evidence type="ECO:0000313" key="1">
    <source>
        <dbReference type="EMBL" id="TKH18980.1"/>
    </source>
</evidence>
<sequence>MELKLQDLNQEEMQCIDGGKGKKTKSKGKKRDWETIIDYGTEAIKWIGKNAGGAGKIDARYKHGAPGRRA</sequence>
<evidence type="ECO:0000313" key="2">
    <source>
        <dbReference type="Proteomes" id="UP000306037"/>
    </source>
</evidence>
<proteinExistence type="predicted"/>
<dbReference type="RefSeq" id="WP_137050901.1">
    <property type="nucleotide sequence ID" value="NZ_SZOM01000026.1"/>
</dbReference>
<accession>A0A4U2N499</accession>
<dbReference type="EMBL" id="SZOM01000026">
    <property type="protein sequence ID" value="TKH18980.1"/>
    <property type="molecule type" value="Genomic_DNA"/>
</dbReference>
<evidence type="ECO:0008006" key="3">
    <source>
        <dbReference type="Google" id="ProtNLM"/>
    </source>
</evidence>
<dbReference type="Proteomes" id="UP000306037">
    <property type="component" value="Unassembled WGS sequence"/>
</dbReference>
<comment type="caution">
    <text evidence="1">The sequence shown here is derived from an EMBL/GenBank/DDBJ whole genome shotgun (WGS) entry which is preliminary data.</text>
</comment>
<name>A0A4U2N499_9BACI</name>
<protein>
    <recommendedName>
        <fullName evidence="3">Bacteriocin</fullName>
    </recommendedName>
</protein>
<gene>
    <name evidence="1" type="ORF">FC694_03165</name>
</gene>
<organism evidence="1 2">
    <name type="scientific">Bacillus wiedmannii</name>
    <dbReference type="NCBI Taxonomy" id="1890302"/>
    <lineage>
        <taxon>Bacteria</taxon>
        <taxon>Bacillati</taxon>
        <taxon>Bacillota</taxon>
        <taxon>Bacilli</taxon>
        <taxon>Bacillales</taxon>
        <taxon>Bacillaceae</taxon>
        <taxon>Bacillus</taxon>
        <taxon>Bacillus cereus group</taxon>
    </lineage>
</organism>
<reference evidence="1 2" key="1">
    <citation type="journal article" date="2019" name="Environ. Microbiol.">
        <title>An active ?-lactamase is a part of an orchestrated cell wall stress resistance network of Bacillus subtilis and related rhizosphere species.</title>
        <authorList>
            <person name="Bucher T."/>
            <person name="Keren-Paz A."/>
            <person name="Hausser J."/>
            <person name="Olender T."/>
            <person name="Cytryn E."/>
            <person name="Kolodkin-Gal I."/>
        </authorList>
    </citation>
    <scope>NUCLEOTIDE SEQUENCE [LARGE SCALE GENOMIC DNA]</scope>
    <source>
        <strain evidence="1 2">I71</strain>
    </source>
</reference>
<dbReference type="AlphaFoldDB" id="A0A4U2N499"/>